<feature type="domain" description="S1 motif" evidence="6">
    <location>
        <begin position="719"/>
        <end position="793"/>
    </location>
</feature>
<dbReference type="InterPro" id="IPR003029">
    <property type="entry name" value="S1_domain"/>
</dbReference>
<feature type="domain" description="S1 motif" evidence="6">
    <location>
        <begin position="995"/>
        <end position="1083"/>
    </location>
</feature>
<dbReference type="GO" id="GO:0032040">
    <property type="term" value="C:small-subunit processome"/>
    <property type="evidence" value="ECO:0007669"/>
    <property type="project" value="TreeGrafter"/>
</dbReference>
<evidence type="ECO:0000313" key="8">
    <source>
        <dbReference type="Proteomes" id="UP000775547"/>
    </source>
</evidence>
<reference evidence="7" key="2">
    <citation type="submission" date="2021-10" db="EMBL/GenBank/DDBJ databases">
        <title>Phylogenomics reveals ancestral predisposition of the termite-cultivated fungus Termitomyces towards a domesticated lifestyle.</title>
        <authorList>
            <person name="Auxier B."/>
            <person name="Grum-Grzhimaylo A."/>
            <person name="Cardenas M.E."/>
            <person name="Lodge J.D."/>
            <person name="Laessoe T."/>
            <person name="Pedersen O."/>
            <person name="Smith M.E."/>
            <person name="Kuyper T.W."/>
            <person name="Franco-Molano E.A."/>
            <person name="Baroni T.J."/>
            <person name="Aanen D.K."/>
        </authorList>
    </citation>
    <scope>NUCLEOTIDE SEQUENCE</scope>
    <source>
        <strain evidence="7">AP01</strain>
        <tissue evidence="7">Mycelium</tissue>
    </source>
</reference>
<feature type="compositionally biased region" description="Basic and acidic residues" evidence="5">
    <location>
        <begin position="87"/>
        <end position="100"/>
    </location>
</feature>
<evidence type="ECO:0000256" key="4">
    <source>
        <dbReference type="ARBA" id="ARBA00023242"/>
    </source>
</evidence>
<dbReference type="InterPro" id="IPR045209">
    <property type="entry name" value="Rrp5"/>
</dbReference>
<accession>A0A9P7KD25</accession>
<dbReference type="Pfam" id="PF24685">
    <property type="entry name" value="OB_RRP5_4th"/>
    <property type="match status" value="1"/>
</dbReference>
<feature type="compositionally biased region" description="Acidic residues" evidence="5">
    <location>
        <begin position="1186"/>
        <end position="1201"/>
    </location>
</feature>
<evidence type="ECO:0000256" key="1">
    <source>
        <dbReference type="ARBA" id="ARBA00004604"/>
    </source>
</evidence>
<dbReference type="PANTHER" id="PTHR23270">
    <property type="entry name" value="PROGRAMMED CELL DEATH PROTEIN 11 PRE-RRNA PROCESSING PROTEIN RRP5"/>
    <property type="match status" value="1"/>
</dbReference>
<dbReference type="FunFam" id="2.40.50.140:FF:000103">
    <property type="entry name" value="protein RRP5 homolog"/>
    <property type="match status" value="2"/>
</dbReference>
<feature type="compositionally biased region" description="Basic and acidic residues" evidence="5">
    <location>
        <begin position="1"/>
        <end position="13"/>
    </location>
</feature>
<comment type="caution">
    <text evidence="7">The sequence shown here is derived from an EMBL/GenBank/DDBJ whole genome shotgun (WGS) entry which is preliminary data.</text>
</comment>
<gene>
    <name evidence="7" type="ORF">DXG03_008914</name>
</gene>
<dbReference type="PROSITE" id="PS50126">
    <property type="entry name" value="S1"/>
    <property type="match status" value="9"/>
</dbReference>
<dbReference type="InterPro" id="IPR011990">
    <property type="entry name" value="TPR-like_helical_dom_sf"/>
</dbReference>
<name>A0A9P7KD25_9AGAR</name>
<dbReference type="FunFam" id="1.25.40.10:FF:000727">
    <property type="entry name" value="Chromosome 1, whole genome shotgun sequence"/>
    <property type="match status" value="1"/>
</dbReference>
<dbReference type="Gene3D" id="1.25.40.10">
    <property type="entry name" value="Tetratricopeptide repeat domain"/>
    <property type="match status" value="1"/>
</dbReference>
<evidence type="ECO:0000259" key="6">
    <source>
        <dbReference type="PROSITE" id="PS50126"/>
    </source>
</evidence>
<feature type="region of interest" description="Disordered" evidence="5">
    <location>
        <begin position="1"/>
        <end position="34"/>
    </location>
</feature>
<reference evidence="7" key="1">
    <citation type="submission" date="2020-07" db="EMBL/GenBank/DDBJ databases">
        <authorList>
            <person name="Nieuwenhuis M."/>
            <person name="Van De Peppel L.J.J."/>
        </authorList>
    </citation>
    <scope>NUCLEOTIDE SEQUENCE</scope>
    <source>
        <strain evidence="7">AP01</strain>
        <tissue evidence="7">Mycelium</tissue>
    </source>
</reference>
<dbReference type="GO" id="GO:0003723">
    <property type="term" value="F:RNA binding"/>
    <property type="evidence" value="ECO:0007669"/>
    <property type="project" value="TreeGrafter"/>
</dbReference>
<dbReference type="FunFam" id="2.40.50.140:FF:000148">
    <property type="entry name" value="protein RRP5 homolog isoform X1"/>
    <property type="match status" value="1"/>
</dbReference>
<dbReference type="InterPro" id="IPR012340">
    <property type="entry name" value="NA-bd_OB-fold"/>
</dbReference>
<dbReference type="CDD" id="cd05696">
    <property type="entry name" value="S1_Rrp5_repeat_hs4"/>
    <property type="match status" value="1"/>
</dbReference>
<dbReference type="SMART" id="SM00386">
    <property type="entry name" value="HAT"/>
    <property type="match status" value="5"/>
</dbReference>
<proteinExistence type="predicted"/>
<dbReference type="InterPro" id="IPR048059">
    <property type="entry name" value="Rrp5_S1_rpt_hs1_sc1"/>
</dbReference>
<dbReference type="SUPFAM" id="SSF48452">
    <property type="entry name" value="TPR-like"/>
    <property type="match status" value="1"/>
</dbReference>
<dbReference type="Proteomes" id="UP000775547">
    <property type="component" value="Unassembled WGS sequence"/>
</dbReference>
<evidence type="ECO:0000256" key="3">
    <source>
        <dbReference type="ARBA" id="ARBA00022737"/>
    </source>
</evidence>
<organism evidence="7 8">
    <name type="scientific">Asterophora parasitica</name>
    <dbReference type="NCBI Taxonomy" id="117018"/>
    <lineage>
        <taxon>Eukaryota</taxon>
        <taxon>Fungi</taxon>
        <taxon>Dikarya</taxon>
        <taxon>Basidiomycota</taxon>
        <taxon>Agaricomycotina</taxon>
        <taxon>Agaricomycetes</taxon>
        <taxon>Agaricomycetidae</taxon>
        <taxon>Agaricales</taxon>
        <taxon>Tricholomatineae</taxon>
        <taxon>Lyophyllaceae</taxon>
        <taxon>Asterophora</taxon>
    </lineage>
</organism>
<dbReference type="InterPro" id="IPR057302">
    <property type="entry name" value="Rrp5_S1"/>
</dbReference>
<feature type="domain" description="S1 motif" evidence="6">
    <location>
        <begin position="339"/>
        <end position="415"/>
    </location>
</feature>
<feature type="compositionally biased region" description="Basic and acidic residues" evidence="5">
    <location>
        <begin position="1212"/>
        <end position="1226"/>
    </location>
</feature>
<feature type="region of interest" description="Disordered" evidence="5">
    <location>
        <begin position="1088"/>
        <end position="1144"/>
    </location>
</feature>
<evidence type="ECO:0000256" key="5">
    <source>
        <dbReference type="SAM" id="MobiDB-lite"/>
    </source>
</evidence>
<comment type="subcellular location">
    <subcellularLocation>
        <location evidence="1">Nucleus</location>
        <location evidence="1">Nucleolus</location>
    </subcellularLocation>
</comment>
<feature type="compositionally biased region" description="Acidic residues" evidence="5">
    <location>
        <begin position="1091"/>
        <end position="1116"/>
    </location>
</feature>
<dbReference type="Gene3D" id="2.40.50.140">
    <property type="entry name" value="Nucleic acid-binding proteins"/>
    <property type="match status" value="8"/>
</dbReference>
<dbReference type="GO" id="GO:0006364">
    <property type="term" value="P:rRNA processing"/>
    <property type="evidence" value="ECO:0007669"/>
    <property type="project" value="UniProtKB-KW"/>
</dbReference>
<dbReference type="InterPro" id="IPR003107">
    <property type="entry name" value="HAT"/>
</dbReference>
<dbReference type="SUPFAM" id="SSF50249">
    <property type="entry name" value="Nucleic acid-binding proteins"/>
    <property type="match status" value="10"/>
</dbReference>
<dbReference type="Pfam" id="PF23459">
    <property type="entry name" value="S1_RRP5"/>
    <property type="match status" value="2"/>
</dbReference>
<dbReference type="OrthoDB" id="412781at2759"/>
<sequence length="1493" mass="165569">MVAQKRSLEESSTSHKYKKTKVADAKPSLPATSSLVAEEVDFPRGGGTSFTPLEVKTIRAEAVKEANEELFEDAQSQAKAAKKRTRKSEGKKAAGDSAGDKNDKIRIEHLNYKRINIGMKILGQIVSIQPLALIVSLPNQLFAHIPLTNISSQLTELLEGMDELDEESEDDDEDEERIPKSRVPELSEIFREGQFVRGVVTAVHAHGSTDTSVLPKSRDDVVRSSRRVELSLSPERINAGVQLSDLKTGFTISAAVKSIEDHGYILDLGFPDVSGFLSFKDAKQGPFGGDKRLFVGQLLDATVSKMSGNGRICNVTAETTTFSSSSLSEVTNASSILPGTLVQALVTAVNPSGLNLQVLGFFEGTVDQFHMCHDSSEKLYKVGKKIKARVLYDFSPSPPRFALALTEHVVTLSSRRIRGEGKNAITIQEAFPLGKVLDAVKVVRLESERGVIVEVDAGLEGFAHISHVSDDHVPSLSSSGPWKVGSLHRARVTGYFPFDGLLQLSLKPSIIEQKFLQVGDVEVGEVVKGTIKKLTETGLFVSLSGNIDGVVWPNHYADITLKQPSKRFKAGASIKCKACILISFRGRTSHALSQQVLVVDSDRKRISLTAKKTLLESTLPIVSTFEDAKVGLITHAVVFKVYEKHLLVEFYNNLKAMVPAKEVSDSPLNKLTDSYPVGRVVKVRIISAELEQSRIIASIRQAAPSFQSSVTDISEVEIGNIVEATVTEIHKDNIVLTLQPTKVRALISLKNLANHRSLSVPQLCATLKTGDSLEHLVVVTRNPEKGFVIVANKPKVKEALPSKGTLSMDSVTIGQVVGGRVTRHTRNGTLVKISAHIGGILHPTDTCDDYEAGVPFPPLDTLIEATVIGIDQSRKQLTLSMRHSKLYPDQIKTIVDRDISDINDLQAGETVRGFIKSVAEHGLFVTLGRDIDARVQIRELFDEYVKEWKERFTTNQLVKGRVLSVDPETKKVEMSFQTTTVKNPSQLSAGDLQIGQKVEGVVKRIEDYGLFIQIENSKLTGLCHKSQVCDCVFCIHPSPEVFVQLSDNKDADVSVALKGFREGDRVKALILKVEKGKISLSLKPSHFGEKDFEENGMDEDESEEEEALGVIDEDANMSEGDNFREGDDDDEAVGASEDDEDVMDVDIDPSAQVFQPSGSKKAPVLPIPSLKLNGGFQWTTTPSHVDEEDSASSSDESDTEEQSSKRKKRKKKEIEQDLTADMHTKTPESNADFERVLLGSPNSSYLWIQYMSFQLQLSEIDKAREIARRAIKTISFREEQERLNVWIALLNLENVYGTDDTLEAIFKEAARANDSKTIHLRLASILDQAEKNEKAEEQYKRTCKKFGQSSKAWSLFGEYYLRRGDLEESRKLLPRSLQSLDKRKHLKTISKFAQLEYKLGEPERGKTLFEGIVDSHPKRWDLWSIYMDMEAGQGDIQSLRNLFERVLALKMTSHKAKSFFKKWLELERKHGDEEGQQVVKQKAIEWTQRANAS</sequence>
<dbReference type="CDD" id="cd05693">
    <property type="entry name" value="S1_Rrp5_repeat_hs1_sc1"/>
    <property type="match status" value="1"/>
</dbReference>
<dbReference type="InterPro" id="IPR057301">
    <property type="entry name" value="Rrp5_OB_4th"/>
</dbReference>
<feature type="domain" description="S1 motif" evidence="6">
    <location>
        <begin position="434"/>
        <end position="507"/>
    </location>
</feature>
<feature type="domain" description="S1 motif" evidence="6">
    <location>
        <begin position="814"/>
        <end position="882"/>
    </location>
</feature>
<evidence type="ECO:0000256" key="2">
    <source>
        <dbReference type="ARBA" id="ARBA00022552"/>
    </source>
</evidence>
<feature type="compositionally biased region" description="Acidic residues" evidence="5">
    <location>
        <begin position="1126"/>
        <end position="1144"/>
    </location>
</feature>
<dbReference type="CDD" id="cd05707">
    <property type="entry name" value="S1_Rrp5_repeat_sc11"/>
    <property type="match status" value="1"/>
</dbReference>
<feature type="region of interest" description="Disordered" evidence="5">
    <location>
        <begin position="1176"/>
        <end position="1227"/>
    </location>
</feature>
<dbReference type="PANTHER" id="PTHR23270:SF10">
    <property type="entry name" value="PROTEIN RRP5 HOMOLOG"/>
    <property type="match status" value="1"/>
</dbReference>
<dbReference type="CDD" id="cd05697">
    <property type="entry name" value="S1_Rrp5_repeat_hs5"/>
    <property type="match status" value="1"/>
</dbReference>
<protein>
    <recommendedName>
        <fullName evidence="6">S1 motif domain-containing protein</fullName>
    </recommendedName>
</protein>
<dbReference type="SMART" id="SM00316">
    <property type="entry name" value="S1"/>
    <property type="match status" value="10"/>
</dbReference>
<feature type="domain" description="S1 motif" evidence="6">
    <location>
        <begin position="524"/>
        <end position="611"/>
    </location>
</feature>
<keyword evidence="2" id="KW-0698">rRNA processing</keyword>
<evidence type="ECO:0000313" key="7">
    <source>
        <dbReference type="EMBL" id="KAG5647561.1"/>
    </source>
</evidence>
<keyword evidence="3" id="KW-0677">Repeat</keyword>
<keyword evidence="4" id="KW-0539">Nucleus</keyword>
<feature type="region of interest" description="Disordered" evidence="5">
    <location>
        <begin position="74"/>
        <end position="100"/>
    </location>
</feature>
<feature type="domain" description="S1 motif" evidence="6">
    <location>
        <begin position="631"/>
        <end position="700"/>
    </location>
</feature>
<dbReference type="FunFam" id="2.40.50.140:FF:000155">
    <property type="entry name" value="rRNA biogenesis protein RRP5"/>
    <property type="match status" value="1"/>
</dbReference>
<keyword evidence="8" id="KW-1185">Reference proteome</keyword>
<feature type="domain" description="S1 motif" evidence="6">
    <location>
        <begin position="908"/>
        <end position="977"/>
    </location>
</feature>
<feature type="domain" description="S1 motif" evidence="6">
    <location>
        <begin position="118"/>
        <end position="233"/>
    </location>
</feature>
<dbReference type="EMBL" id="JABCKV010000008">
    <property type="protein sequence ID" value="KAG5647561.1"/>
    <property type="molecule type" value="Genomic_DNA"/>
</dbReference>
<dbReference type="Pfam" id="PF00575">
    <property type="entry name" value="S1"/>
    <property type="match status" value="2"/>
</dbReference>